<reference evidence="1" key="1">
    <citation type="submission" date="2020-01" db="EMBL/GenBank/DDBJ databases">
        <authorList>
            <person name="Meier V. D."/>
            <person name="Meier V D."/>
        </authorList>
    </citation>
    <scope>NUCLEOTIDE SEQUENCE</scope>
    <source>
        <strain evidence="1">HLG_WM_MAG_06</strain>
    </source>
</reference>
<dbReference type="EMBL" id="CACVAP010000045">
    <property type="protein sequence ID" value="CAA6804711.1"/>
    <property type="molecule type" value="Genomic_DNA"/>
</dbReference>
<sequence>MKTKYKIPNKIYSLDVNSKELFELSDEGNVFFNQALQVLDLSIIENKVLLLYRGEKRDNLKNKLDFKDSNDLFYKFFHVGDKSKYLIKNNNFKKYLDDINDVSDRVFKIIFDKILEKQKENNAISKFKDYFTDIENKEDFLEKIINLNDKSKLRIRDYYFSYLHQDEVDENKSSFFVSTSKDIEVAEDEKFTGKGDNKIVIYYFISKPYIDLAIYSRNEPSLKKYCIDNDLPVYFAPFFDENEVCVKSGLIPNNILGVMAYIDNEEVFIVNPYLFFYYEENNLENFISKGLPVDREKFDEVLATTNYYGMLLYTEDNRFEEMKENR</sequence>
<protein>
    <submittedName>
        <fullName evidence="1">Uncharacterized protein</fullName>
    </submittedName>
</protein>
<name>A0A6S6SII9_9BACT</name>
<accession>A0A6S6SII9</accession>
<gene>
    <name evidence="1" type="ORF">HELGO_WM14673</name>
</gene>
<evidence type="ECO:0000313" key="1">
    <source>
        <dbReference type="EMBL" id="CAA6804711.1"/>
    </source>
</evidence>
<dbReference type="AlphaFoldDB" id="A0A6S6SII9"/>
<proteinExistence type="predicted"/>
<organism evidence="1">
    <name type="scientific">uncultured Sulfurovum sp</name>
    <dbReference type="NCBI Taxonomy" id="269237"/>
    <lineage>
        <taxon>Bacteria</taxon>
        <taxon>Pseudomonadati</taxon>
        <taxon>Campylobacterota</taxon>
        <taxon>Epsilonproteobacteria</taxon>
        <taxon>Campylobacterales</taxon>
        <taxon>Sulfurovaceae</taxon>
        <taxon>Sulfurovum</taxon>
        <taxon>environmental samples</taxon>
    </lineage>
</organism>